<dbReference type="InterPro" id="IPR017034">
    <property type="entry name" value="Abi_system_AbiD/AbiF"/>
</dbReference>
<dbReference type="GeneID" id="78296685"/>
<dbReference type="Proteomes" id="UP000245959">
    <property type="component" value="Unassembled WGS sequence"/>
</dbReference>
<organism evidence="1 2">
    <name type="scientific">Victivallis vadensis</name>
    <dbReference type="NCBI Taxonomy" id="172901"/>
    <lineage>
        <taxon>Bacteria</taxon>
        <taxon>Pseudomonadati</taxon>
        <taxon>Lentisphaerota</taxon>
        <taxon>Lentisphaeria</taxon>
        <taxon>Victivallales</taxon>
        <taxon>Victivallaceae</taxon>
        <taxon>Victivallis</taxon>
    </lineage>
</organism>
<dbReference type="EMBL" id="QEKH01000032">
    <property type="protein sequence ID" value="PVY37214.1"/>
    <property type="molecule type" value="Genomic_DNA"/>
</dbReference>
<comment type="caution">
    <text evidence="1">The sequence shown here is derived from an EMBL/GenBank/DDBJ whole genome shotgun (WGS) entry which is preliminary data.</text>
</comment>
<protein>
    <submittedName>
        <fullName evidence="1">Abortive infection bacteriophage resistance protein</fullName>
    </submittedName>
</protein>
<dbReference type="PIRSF" id="PIRSF034934">
    <property type="entry name" value="AbiF_AbiD"/>
    <property type="match status" value="1"/>
</dbReference>
<dbReference type="Pfam" id="PF07751">
    <property type="entry name" value="Abi_2"/>
    <property type="match status" value="1"/>
</dbReference>
<evidence type="ECO:0000313" key="1">
    <source>
        <dbReference type="EMBL" id="PVY37214.1"/>
    </source>
</evidence>
<dbReference type="OrthoDB" id="5363652at2"/>
<evidence type="ECO:0000313" key="2">
    <source>
        <dbReference type="Proteomes" id="UP000245959"/>
    </source>
</evidence>
<gene>
    <name evidence="1" type="ORF">C8D82_13252</name>
</gene>
<sequence length="301" mass="35497">METALYSKQALSIVEQVSLLEKRGVLIENVTFAQQVLETVSYYRFSAYLYPFRKNDGTDNYVPGTSFNQCWQYYRFDRKLRFCIIDAIERVEVATKTRIVNHLAMKYGSFSYRNTSTFAKPLNFFRYQELLSFIDTETKKSKEEFVEHFRCTYDTSNGLPLWMAVEVMTFGNMLTLFRLMKKQDKQVIAKSFGSNEHVFESWLTNLNYVRNICAHHGRLWNRQLAVNPLIPAKDLRWHEAAYPISPNRIYSTLCILKSLLDVIVPQSNWKARFYSILAEFPMIHRISMAIPEDFEKSAIWR</sequence>
<keyword evidence="2" id="KW-1185">Reference proteome</keyword>
<name>A0A2U1ALB2_9BACT</name>
<dbReference type="RefSeq" id="WP_116885405.1">
    <property type="nucleotide sequence ID" value="NZ_CABMMC010000001.1"/>
</dbReference>
<reference evidence="1 2" key="1">
    <citation type="submission" date="2018-04" db="EMBL/GenBank/DDBJ databases">
        <title>Genomic Encyclopedia of Type Strains, Phase IV (KMG-IV): sequencing the most valuable type-strain genomes for metagenomic binning, comparative biology and taxonomic classification.</title>
        <authorList>
            <person name="Goeker M."/>
        </authorList>
    </citation>
    <scope>NUCLEOTIDE SEQUENCE [LARGE SCALE GENOMIC DNA]</scope>
    <source>
        <strain evidence="1 2">DSM 14823</strain>
    </source>
</reference>
<dbReference type="InterPro" id="IPR011664">
    <property type="entry name" value="Abi_system_AbiD/AbiF-like"/>
</dbReference>
<dbReference type="AlphaFoldDB" id="A0A2U1ALB2"/>
<accession>A0A2U1ALB2</accession>
<proteinExistence type="predicted"/>